<reference evidence="2 3" key="1">
    <citation type="submission" date="2024-08" db="EMBL/GenBank/DDBJ databases">
        <authorList>
            <person name="Cucini C."/>
            <person name="Frati F."/>
        </authorList>
    </citation>
    <scope>NUCLEOTIDE SEQUENCE [LARGE SCALE GENOMIC DNA]</scope>
</reference>
<accession>A0ABP1QA43</accession>
<evidence type="ECO:0000259" key="1">
    <source>
        <dbReference type="Pfam" id="PF16033"/>
    </source>
</evidence>
<gene>
    <name evidence="2" type="ORF">ODALV1_LOCUS7926</name>
</gene>
<name>A0ABP1QA43_9HEXA</name>
<evidence type="ECO:0000313" key="3">
    <source>
        <dbReference type="Proteomes" id="UP001642540"/>
    </source>
</evidence>
<dbReference type="InterPro" id="IPR031993">
    <property type="entry name" value="DUF4789"/>
</dbReference>
<organism evidence="2 3">
    <name type="scientific">Orchesella dallaii</name>
    <dbReference type="NCBI Taxonomy" id="48710"/>
    <lineage>
        <taxon>Eukaryota</taxon>
        <taxon>Metazoa</taxon>
        <taxon>Ecdysozoa</taxon>
        <taxon>Arthropoda</taxon>
        <taxon>Hexapoda</taxon>
        <taxon>Collembola</taxon>
        <taxon>Entomobryomorpha</taxon>
        <taxon>Entomobryoidea</taxon>
        <taxon>Orchesellidae</taxon>
        <taxon>Orchesellinae</taxon>
        <taxon>Orchesella</taxon>
    </lineage>
</organism>
<dbReference type="Pfam" id="PF16033">
    <property type="entry name" value="DUF4789"/>
    <property type="match status" value="1"/>
</dbReference>
<evidence type="ECO:0000313" key="2">
    <source>
        <dbReference type="EMBL" id="CAL8091405.1"/>
    </source>
</evidence>
<sequence>MQMYDLIIGTLFNIENYTVCILRPEIFPFIFIRSSIYHHRQSSSHHLRVSHHINMTLNSITTLALITILIEAALVLSIEAKSVPQEIVERIVTDPQILWTGAPIDYSYNESHIRSDPSDGFSSVPGCPKSDEGYPWVYFGLPPKCYLTGQKGPCGAYLSLFAKKGTPFGFCNCDCFQDLESGENENKDQDRFCKGSSFIEFVYMPAVGKCFALYYQGPCKGDEWLVKVAEGVNNTNAIAKCETRKCPEGVVPYGDDEDGKPYCSGRVSAYAPVTIIPRKECIEMGMRYSELLKKCVKRYKLNFV</sequence>
<dbReference type="EMBL" id="CAXLJM020000024">
    <property type="protein sequence ID" value="CAL8091405.1"/>
    <property type="molecule type" value="Genomic_DNA"/>
</dbReference>
<dbReference type="Proteomes" id="UP001642540">
    <property type="component" value="Unassembled WGS sequence"/>
</dbReference>
<protein>
    <recommendedName>
        <fullName evidence="1">DUF4789 domain-containing protein</fullName>
    </recommendedName>
</protein>
<keyword evidence="3" id="KW-1185">Reference proteome</keyword>
<comment type="caution">
    <text evidence="2">The sequence shown here is derived from an EMBL/GenBank/DDBJ whole genome shotgun (WGS) entry which is preliminary data.</text>
</comment>
<proteinExistence type="predicted"/>
<feature type="domain" description="DUF4789" evidence="1">
    <location>
        <begin position="185"/>
        <end position="256"/>
    </location>
</feature>